<dbReference type="AlphaFoldDB" id="A0A0F9SZK0"/>
<feature type="region of interest" description="Disordered" evidence="1">
    <location>
        <begin position="14"/>
        <end position="63"/>
    </location>
</feature>
<evidence type="ECO:0000313" key="2">
    <source>
        <dbReference type="EMBL" id="KKN74330.1"/>
    </source>
</evidence>
<dbReference type="EMBL" id="LAZR01000328">
    <property type="protein sequence ID" value="KKN74330.1"/>
    <property type="molecule type" value="Genomic_DNA"/>
</dbReference>
<sequence>MWWKKKFRGVLKQHLDAQHVRGQGNPSERPAPRPRYRSKGRPKEYHDDAPSVTLAEHWPEVKP</sequence>
<gene>
    <name evidence="2" type="ORF">LCGC14_0391310</name>
</gene>
<evidence type="ECO:0000256" key="1">
    <source>
        <dbReference type="SAM" id="MobiDB-lite"/>
    </source>
</evidence>
<protein>
    <submittedName>
        <fullName evidence="2">Uncharacterized protein</fullName>
    </submittedName>
</protein>
<reference evidence="2" key="1">
    <citation type="journal article" date="2015" name="Nature">
        <title>Complex archaea that bridge the gap between prokaryotes and eukaryotes.</title>
        <authorList>
            <person name="Spang A."/>
            <person name="Saw J.H."/>
            <person name="Jorgensen S.L."/>
            <person name="Zaremba-Niedzwiedzka K."/>
            <person name="Martijn J."/>
            <person name="Lind A.E."/>
            <person name="van Eijk R."/>
            <person name="Schleper C."/>
            <person name="Guy L."/>
            <person name="Ettema T.J."/>
        </authorList>
    </citation>
    <scope>NUCLEOTIDE SEQUENCE</scope>
</reference>
<organism evidence="2">
    <name type="scientific">marine sediment metagenome</name>
    <dbReference type="NCBI Taxonomy" id="412755"/>
    <lineage>
        <taxon>unclassified sequences</taxon>
        <taxon>metagenomes</taxon>
        <taxon>ecological metagenomes</taxon>
    </lineage>
</organism>
<comment type="caution">
    <text evidence="2">The sequence shown here is derived from an EMBL/GenBank/DDBJ whole genome shotgun (WGS) entry which is preliminary data.</text>
</comment>
<proteinExistence type="predicted"/>
<name>A0A0F9SZK0_9ZZZZ</name>
<accession>A0A0F9SZK0</accession>